<keyword evidence="2" id="KW-1185">Reference proteome</keyword>
<organism evidence="1 2">
    <name type="scientific">Spirodela intermedia</name>
    <name type="common">Intermediate duckweed</name>
    <dbReference type="NCBI Taxonomy" id="51605"/>
    <lineage>
        <taxon>Eukaryota</taxon>
        <taxon>Viridiplantae</taxon>
        <taxon>Streptophyta</taxon>
        <taxon>Embryophyta</taxon>
        <taxon>Tracheophyta</taxon>
        <taxon>Spermatophyta</taxon>
        <taxon>Magnoliopsida</taxon>
        <taxon>Liliopsida</taxon>
        <taxon>Araceae</taxon>
        <taxon>Lemnoideae</taxon>
        <taxon>Spirodela</taxon>
    </lineage>
</organism>
<evidence type="ECO:0000313" key="1">
    <source>
        <dbReference type="EMBL" id="CAA7388256.1"/>
    </source>
</evidence>
<name>A0A7I8JYA7_SPIIN</name>
<dbReference type="AlphaFoldDB" id="A0A7I8JYA7"/>
<reference evidence="1" key="1">
    <citation type="submission" date="2020-02" db="EMBL/GenBank/DDBJ databases">
        <authorList>
            <person name="Scholz U."/>
            <person name="Mascher M."/>
            <person name="Fiebig A."/>
        </authorList>
    </citation>
    <scope>NUCLEOTIDE SEQUENCE</scope>
</reference>
<accession>A0A7I8JYA7</accession>
<dbReference type="EMBL" id="LR746264">
    <property type="protein sequence ID" value="CAA7388256.1"/>
    <property type="molecule type" value="Genomic_DNA"/>
</dbReference>
<evidence type="ECO:0000313" key="2">
    <source>
        <dbReference type="Proteomes" id="UP000663760"/>
    </source>
</evidence>
<sequence length="44" mass="4738">MALITLPANLEMIVQSVVFYHIGRNGVPPAEPPTFPPPSPFPPP</sequence>
<protein>
    <submittedName>
        <fullName evidence="1">Uncharacterized protein</fullName>
    </submittedName>
</protein>
<gene>
    <name evidence="1" type="ORF">SI8410_01000524</name>
</gene>
<dbReference type="Proteomes" id="UP000663760">
    <property type="component" value="Chromosome 1"/>
</dbReference>
<proteinExistence type="predicted"/>